<organism evidence="8 9">
    <name type="scientific">Actinacidiphila polyblastidii</name>
    <dbReference type="NCBI Taxonomy" id="3110430"/>
    <lineage>
        <taxon>Bacteria</taxon>
        <taxon>Bacillati</taxon>
        <taxon>Actinomycetota</taxon>
        <taxon>Actinomycetes</taxon>
        <taxon>Kitasatosporales</taxon>
        <taxon>Streptomycetaceae</taxon>
        <taxon>Actinacidiphila</taxon>
    </lineage>
</organism>
<dbReference type="EC" id="2.7.11.1" evidence="8"/>
<keyword evidence="3 8" id="KW-0418">Kinase</keyword>
<dbReference type="PANTHER" id="PTHR43289">
    <property type="entry name" value="MITOGEN-ACTIVATED PROTEIN KINASE KINASE KINASE 20-RELATED"/>
    <property type="match status" value="1"/>
</dbReference>
<dbReference type="Gene3D" id="3.40.50.300">
    <property type="entry name" value="P-loop containing nucleotide triphosphate hydrolases"/>
    <property type="match status" value="1"/>
</dbReference>
<dbReference type="SMART" id="SM00220">
    <property type="entry name" value="S_TKc"/>
    <property type="match status" value="1"/>
</dbReference>
<evidence type="ECO:0000256" key="2">
    <source>
        <dbReference type="ARBA" id="ARBA00022741"/>
    </source>
</evidence>
<gene>
    <name evidence="8" type="ORF">V2S66_32225</name>
</gene>
<dbReference type="Gene3D" id="1.10.510.10">
    <property type="entry name" value="Transferase(Phosphotransferase) domain 1"/>
    <property type="match status" value="1"/>
</dbReference>
<dbReference type="InterPro" id="IPR003593">
    <property type="entry name" value="AAA+_ATPase"/>
</dbReference>
<keyword evidence="1 8" id="KW-0808">Transferase</keyword>
<proteinExistence type="predicted"/>
<keyword evidence="2 5" id="KW-0547">Nucleotide-binding</keyword>
<dbReference type="PROSITE" id="PS50011">
    <property type="entry name" value="PROTEIN_KINASE_DOM"/>
    <property type="match status" value="1"/>
</dbReference>
<dbReference type="Pfam" id="PF00069">
    <property type="entry name" value="Pkinase"/>
    <property type="match status" value="1"/>
</dbReference>
<dbReference type="SMART" id="SM00382">
    <property type="entry name" value="AAA"/>
    <property type="match status" value="1"/>
</dbReference>
<evidence type="ECO:0000256" key="5">
    <source>
        <dbReference type="PROSITE-ProRule" id="PRU10141"/>
    </source>
</evidence>
<dbReference type="InterPro" id="IPR000719">
    <property type="entry name" value="Prot_kinase_dom"/>
</dbReference>
<evidence type="ECO:0000256" key="4">
    <source>
        <dbReference type="ARBA" id="ARBA00022840"/>
    </source>
</evidence>
<feature type="domain" description="Protein kinase" evidence="7">
    <location>
        <begin position="585"/>
        <end position="857"/>
    </location>
</feature>
<dbReference type="RefSeq" id="WP_330800339.1">
    <property type="nucleotide sequence ID" value="NZ_JAZEWV010000049.1"/>
</dbReference>
<dbReference type="SUPFAM" id="SSF52540">
    <property type="entry name" value="P-loop containing nucleoside triphosphate hydrolases"/>
    <property type="match status" value="1"/>
</dbReference>
<dbReference type="EMBL" id="JAZEWV010000049">
    <property type="protein sequence ID" value="MEE4546618.1"/>
    <property type="molecule type" value="Genomic_DNA"/>
</dbReference>
<dbReference type="InterPro" id="IPR017441">
    <property type="entry name" value="Protein_kinase_ATP_BS"/>
</dbReference>
<evidence type="ECO:0000256" key="3">
    <source>
        <dbReference type="ARBA" id="ARBA00022777"/>
    </source>
</evidence>
<evidence type="ECO:0000256" key="6">
    <source>
        <dbReference type="SAM" id="MobiDB-lite"/>
    </source>
</evidence>
<evidence type="ECO:0000313" key="9">
    <source>
        <dbReference type="Proteomes" id="UP001344658"/>
    </source>
</evidence>
<feature type="region of interest" description="Disordered" evidence="6">
    <location>
        <begin position="327"/>
        <end position="353"/>
    </location>
</feature>
<feature type="binding site" evidence="5">
    <location>
        <position position="614"/>
    </location>
    <ligand>
        <name>ATP</name>
        <dbReference type="ChEBI" id="CHEBI:30616"/>
    </ligand>
</feature>
<dbReference type="CDD" id="cd14014">
    <property type="entry name" value="STKc_PknB_like"/>
    <property type="match status" value="1"/>
</dbReference>
<dbReference type="SUPFAM" id="SSF56112">
    <property type="entry name" value="Protein kinase-like (PK-like)"/>
    <property type="match status" value="1"/>
</dbReference>
<sequence>MVRAPLHAEFRYIHEPLPAGDPAIPTLGHEPLVTTLQERLAHSHGGAFLITGFRGVGKSTLVLRALAQTAAGWGREEHLLLVHLNVARTMTADQLLFAVVRRMFEALDDSGLLPLLPPDILNSLVMAYTRTSLSFKQTQSDSSERGGTVGVGPGGGLLSGLAPTLSLTGRRTESQAMEAAFLAYSETDVEHDLLRIVGLLNGDGGRPRPAPRGLRRFGRRARQRGEARLRVHPVVVLDEVDKLTDSRDEAIAEFEELLGKLKNVLTMRGAHFLVVAGPDLHDRALRDGDRGNGVYESVFSWRAYVPCLWQAPRRLVEGLIDGSRLQAEDQGAHPDAGADPAPAPEANGGVDGGVGTDPALLDDLVRYFEFKARGVPRRLLHEFNALVAWDGGAPYMTLGPDDGARVRFYRELQEVVAAIDSGGTTRGIASLAIDEDRRRLGDYHVTDWALRSQGRPFTSADVTSATGDQRIDPLLQVTAVRVERVLRHLARGGVLVAVDTSVQITRFGQQDEGLLPSYRLSDEYRRALAGFARSNERERADQGVSWSEPVSVAGVGSAADAAFPISEVSVAGRFPLVGTLDDGRFEIRELIGHGGMGSVYLGRDRLTGDDVAIKMMHSRLAEDADMRRRFQREAEAGQRLHHLHIVQIRQLVTSGSGESALIMDLVDGPSLSAYVERRGPLPAEAVATLARHLGSALQAIDRAGLARIDLKPGNILLHPRRGAVVIDLGLARMTGTREDSITKRGVLVGTVGYMAPEHVSGGPFTIRTDLYTLGLVMIFALTGSTVWNSESTGDVAAVLYRIVNEDVPVDELPVSARLRALLRSITARDPGDRPTVPEFLAALDGTPEGQATEVPFTEG</sequence>
<name>A0ABU7PL97_9ACTN</name>
<protein>
    <submittedName>
        <fullName evidence="8">Serine/threonine-protein kinase</fullName>
        <ecNumber evidence="8">2.7.11.1</ecNumber>
    </submittedName>
</protein>
<evidence type="ECO:0000313" key="8">
    <source>
        <dbReference type="EMBL" id="MEE4546618.1"/>
    </source>
</evidence>
<dbReference type="Gene3D" id="3.30.200.20">
    <property type="entry name" value="Phosphorylase Kinase, domain 1"/>
    <property type="match status" value="1"/>
</dbReference>
<dbReference type="InterPro" id="IPR027417">
    <property type="entry name" value="P-loop_NTPase"/>
</dbReference>
<keyword evidence="4 5" id="KW-0067">ATP-binding</keyword>
<dbReference type="GO" id="GO:0004674">
    <property type="term" value="F:protein serine/threonine kinase activity"/>
    <property type="evidence" value="ECO:0007669"/>
    <property type="project" value="UniProtKB-EC"/>
</dbReference>
<dbReference type="Proteomes" id="UP001344658">
    <property type="component" value="Unassembled WGS sequence"/>
</dbReference>
<accession>A0ABU7PL97</accession>
<dbReference type="InterPro" id="IPR011009">
    <property type="entry name" value="Kinase-like_dom_sf"/>
</dbReference>
<evidence type="ECO:0000259" key="7">
    <source>
        <dbReference type="PROSITE" id="PS50011"/>
    </source>
</evidence>
<dbReference type="PROSITE" id="PS00107">
    <property type="entry name" value="PROTEIN_KINASE_ATP"/>
    <property type="match status" value="1"/>
</dbReference>
<keyword evidence="9" id="KW-1185">Reference proteome</keyword>
<evidence type="ECO:0000256" key="1">
    <source>
        <dbReference type="ARBA" id="ARBA00022679"/>
    </source>
</evidence>
<feature type="compositionally biased region" description="Low complexity" evidence="6">
    <location>
        <begin position="333"/>
        <end position="348"/>
    </location>
</feature>
<reference evidence="8 9" key="1">
    <citation type="submission" date="2023-12" db="EMBL/GenBank/DDBJ databases">
        <title>Streptomyces sp. V4-01.</title>
        <authorList>
            <person name="Somphong A."/>
            <person name="Phongsopitanun W."/>
        </authorList>
    </citation>
    <scope>NUCLEOTIDE SEQUENCE [LARGE SCALE GENOMIC DNA]</scope>
    <source>
        <strain evidence="8 9">V4-01</strain>
    </source>
</reference>
<comment type="caution">
    <text evidence="8">The sequence shown here is derived from an EMBL/GenBank/DDBJ whole genome shotgun (WGS) entry which is preliminary data.</text>
</comment>
<dbReference type="PANTHER" id="PTHR43289:SF34">
    <property type="entry name" value="SERINE_THREONINE-PROTEIN KINASE YBDM-RELATED"/>
    <property type="match status" value="1"/>
</dbReference>